<proteinExistence type="predicted"/>
<dbReference type="Proteomes" id="UP000360750">
    <property type="component" value="Unassembled WGS sequence"/>
</dbReference>
<reference evidence="2 3" key="1">
    <citation type="submission" date="2019-02" db="EMBL/GenBank/DDBJ databases">
        <authorList>
            <consortium name="Pathogen Informatics"/>
        </authorList>
    </citation>
    <scope>NUCLEOTIDE SEQUENCE [LARGE SCALE GENOMIC DNA]</scope>
    <source>
        <strain evidence="2 3">3012STDY6756503</strain>
    </source>
</reference>
<evidence type="ECO:0000313" key="2">
    <source>
        <dbReference type="EMBL" id="VFA81372.1"/>
    </source>
</evidence>
<name>A0ABD7UY85_9ACTN</name>
<gene>
    <name evidence="2" type="ORF">NCTC8139_00430</name>
</gene>
<feature type="compositionally biased region" description="Basic and acidic residues" evidence="1">
    <location>
        <begin position="32"/>
        <end position="41"/>
    </location>
</feature>
<protein>
    <submittedName>
        <fullName evidence="2">Uncharacterized protein</fullName>
    </submittedName>
</protein>
<evidence type="ECO:0000313" key="3">
    <source>
        <dbReference type="Proteomes" id="UP000360750"/>
    </source>
</evidence>
<organism evidence="2 3">
    <name type="scientific">Gordonia paraffinivorans</name>
    <dbReference type="NCBI Taxonomy" id="175628"/>
    <lineage>
        <taxon>Bacteria</taxon>
        <taxon>Bacillati</taxon>
        <taxon>Actinomycetota</taxon>
        <taxon>Actinomycetes</taxon>
        <taxon>Mycobacteriales</taxon>
        <taxon>Gordoniaceae</taxon>
        <taxon>Gordonia</taxon>
    </lineage>
</organism>
<dbReference type="AlphaFoldDB" id="A0ABD7UY85"/>
<comment type="caution">
    <text evidence="2">The sequence shown here is derived from an EMBL/GenBank/DDBJ whole genome shotgun (WGS) entry which is preliminary data.</text>
</comment>
<accession>A0ABD7UY85</accession>
<feature type="region of interest" description="Disordered" evidence="1">
    <location>
        <begin position="1"/>
        <end position="75"/>
    </location>
</feature>
<sequence>MVTTQSEPVRSGERSIPRDERSSDPVEEDVDNDLHGGDRPRAAFRQVPTRPCLDTAVTDGPPWCQDLTVAQTGSS</sequence>
<evidence type="ECO:0000256" key="1">
    <source>
        <dbReference type="SAM" id="MobiDB-lite"/>
    </source>
</evidence>
<feature type="compositionally biased region" description="Basic and acidic residues" evidence="1">
    <location>
        <begin position="10"/>
        <end position="24"/>
    </location>
</feature>
<dbReference type="EMBL" id="CAACYD010000003">
    <property type="protein sequence ID" value="VFA81372.1"/>
    <property type="molecule type" value="Genomic_DNA"/>
</dbReference>